<dbReference type="EMBL" id="MU003765">
    <property type="protein sequence ID" value="KAF2726034.1"/>
    <property type="molecule type" value="Genomic_DNA"/>
</dbReference>
<dbReference type="AlphaFoldDB" id="A0A9P4QJF7"/>
<dbReference type="Proteomes" id="UP000799441">
    <property type="component" value="Unassembled WGS sequence"/>
</dbReference>
<keyword evidence="3" id="KW-1185">Reference proteome</keyword>
<sequence>MLPLPLLLLLLLLLLKYEPLLSVASCFRPWFHQGRAAWANDLMPPGNSPIQHMHRIVDLSTTHSGNSSNTPQCHRRFILSTVETGHHRIHTLRWRHSPLPSTASRRLAVRIIVEAIKDKFLAPKSKRTGGM</sequence>
<accession>A0A9P4QJF7</accession>
<reference evidence="2" key="1">
    <citation type="journal article" date="2020" name="Stud. Mycol.">
        <title>101 Dothideomycetes genomes: a test case for predicting lifestyles and emergence of pathogens.</title>
        <authorList>
            <person name="Haridas S."/>
            <person name="Albert R."/>
            <person name="Binder M."/>
            <person name="Bloem J."/>
            <person name="Labutti K."/>
            <person name="Salamov A."/>
            <person name="Andreopoulos B."/>
            <person name="Baker S."/>
            <person name="Barry K."/>
            <person name="Bills G."/>
            <person name="Bluhm B."/>
            <person name="Cannon C."/>
            <person name="Castanera R."/>
            <person name="Culley D."/>
            <person name="Daum C."/>
            <person name="Ezra D."/>
            <person name="Gonzalez J."/>
            <person name="Henrissat B."/>
            <person name="Kuo A."/>
            <person name="Liang C."/>
            <person name="Lipzen A."/>
            <person name="Lutzoni F."/>
            <person name="Magnuson J."/>
            <person name="Mondo S."/>
            <person name="Nolan M."/>
            <person name="Ohm R."/>
            <person name="Pangilinan J."/>
            <person name="Park H.-J."/>
            <person name="Ramirez L."/>
            <person name="Alfaro M."/>
            <person name="Sun H."/>
            <person name="Tritt A."/>
            <person name="Yoshinaga Y."/>
            <person name="Zwiers L.-H."/>
            <person name="Turgeon B."/>
            <person name="Goodwin S."/>
            <person name="Spatafora J."/>
            <person name="Crous P."/>
            <person name="Grigoriev I."/>
        </authorList>
    </citation>
    <scope>NUCLEOTIDE SEQUENCE</scope>
    <source>
        <strain evidence="2">CBS 116435</strain>
    </source>
</reference>
<organism evidence="2 3">
    <name type="scientific">Polychaeton citri CBS 116435</name>
    <dbReference type="NCBI Taxonomy" id="1314669"/>
    <lineage>
        <taxon>Eukaryota</taxon>
        <taxon>Fungi</taxon>
        <taxon>Dikarya</taxon>
        <taxon>Ascomycota</taxon>
        <taxon>Pezizomycotina</taxon>
        <taxon>Dothideomycetes</taxon>
        <taxon>Dothideomycetidae</taxon>
        <taxon>Capnodiales</taxon>
        <taxon>Capnodiaceae</taxon>
        <taxon>Polychaeton</taxon>
    </lineage>
</organism>
<evidence type="ECO:0000313" key="3">
    <source>
        <dbReference type="Proteomes" id="UP000799441"/>
    </source>
</evidence>
<keyword evidence="1" id="KW-0732">Signal</keyword>
<evidence type="ECO:0000256" key="1">
    <source>
        <dbReference type="SAM" id="SignalP"/>
    </source>
</evidence>
<evidence type="ECO:0000313" key="2">
    <source>
        <dbReference type="EMBL" id="KAF2726034.1"/>
    </source>
</evidence>
<feature type="signal peptide" evidence="1">
    <location>
        <begin position="1"/>
        <end position="22"/>
    </location>
</feature>
<proteinExistence type="predicted"/>
<comment type="caution">
    <text evidence="2">The sequence shown here is derived from an EMBL/GenBank/DDBJ whole genome shotgun (WGS) entry which is preliminary data.</text>
</comment>
<protein>
    <recommendedName>
        <fullName evidence="4">Secreted protein</fullName>
    </recommendedName>
</protein>
<evidence type="ECO:0008006" key="4">
    <source>
        <dbReference type="Google" id="ProtNLM"/>
    </source>
</evidence>
<feature type="chain" id="PRO_5040501900" description="Secreted protein" evidence="1">
    <location>
        <begin position="23"/>
        <end position="131"/>
    </location>
</feature>
<name>A0A9P4QJF7_9PEZI</name>
<gene>
    <name evidence="2" type="ORF">K431DRAFT_280070</name>
</gene>